<keyword evidence="1" id="KW-0812">Transmembrane</keyword>
<dbReference type="EMBL" id="CAAE01014640">
    <property type="protein sequence ID" value="CAG01359.1"/>
    <property type="molecule type" value="Genomic_DNA"/>
</dbReference>
<keyword evidence="1" id="KW-0472">Membrane</keyword>
<reference evidence="2" key="2">
    <citation type="submission" date="2004-02" db="EMBL/GenBank/DDBJ databases">
        <authorList>
            <consortium name="Genoscope"/>
            <consortium name="Whitehead Institute Centre for Genome Research"/>
        </authorList>
    </citation>
    <scope>NUCLEOTIDE SEQUENCE</scope>
</reference>
<feature type="transmembrane region" description="Helical" evidence="1">
    <location>
        <begin position="20"/>
        <end position="43"/>
    </location>
</feature>
<reference evidence="2" key="1">
    <citation type="journal article" date="2004" name="Nature">
        <title>Genome duplication in the teleost fish Tetraodon nigroviridis reveals the early vertebrate proto-karyotype.</title>
        <authorList>
            <person name="Jaillon O."/>
            <person name="Aury J.-M."/>
            <person name="Brunet F."/>
            <person name="Petit J.-L."/>
            <person name="Stange-Thomann N."/>
            <person name="Mauceli E."/>
            <person name="Bouneau L."/>
            <person name="Fischer C."/>
            <person name="Ozouf-Costaz C."/>
            <person name="Bernot A."/>
            <person name="Nicaud S."/>
            <person name="Jaffe D."/>
            <person name="Fisher S."/>
            <person name="Lutfalla G."/>
            <person name="Dossat C."/>
            <person name="Segurens B."/>
            <person name="Dasilva C."/>
            <person name="Salanoubat M."/>
            <person name="Levy M."/>
            <person name="Boudet N."/>
            <person name="Castellano S."/>
            <person name="Anthouard V."/>
            <person name="Jubin C."/>
            <person name="Castelli V."/>
            <person name="Katinka M."/>
            <person name="Vacherie B."/>
            <person name="Biemont C."/>
            <person name="Skalli Z."/>
            <person name="Cattolico L."/>
            <person name="Poulain J."/>
            <person name="De Berardinis V."/>
            <person name="Cruaud C."/>
            <person name="Duprat S."/>
            <person name="Brottier P."/>
            <person name="Coutanceau J.-P."/>
            <person name="Gouzy J."/>
            <person name="Parra G."/>
            <person name="Lardier G."/>
            <person name="Chapple C."/>
            <person name="McKernan K.J."/>
            <person name="McEwan P."/>
            <person name="Bosak S."/>
            <person name="Kellis M."/>
            <person name="Volff J.-N."/>
            <person name="Guigo R."/>
            <person name="Zody M.C."/>
            <person name="Mesirov J."/>
            <person name="Lindblad-Toh K."/>
            <person name="Birren B."/>
            <person name="Nusbaum C."/>
            <person name="Kahn D."/>
            <person name="Robinson-Rechavi M."/>
            <person name="Laudet V."/>
            <person name="Schachter V."/>
            <person name="Quetier F."/>
            <person name="Saurin W."/>
            <person name="Scarpelli C."/>
            <person name="Wincker P."/>
            <person name="Lander E.S."/>
            <person name="Weissenbach J."/>
            <person name="Roest Crollius H."/>
        </authorList>
    </citation>
    <scope>NUCLEOTIDE SEQUENCE [LARGE SCALE GENOMIC DNA]</scope>
</reference>
<dbReference type="KEGG" id="tng:GSTEN00020109G001"/>
<organism evidence="2">
    <name type="scientific">Tetraodon nigroviridis</name>
    <name type="common">Spotted green pufferfish</name>
    <name type="synonym">Chelonodon nigroviridis</name>
    <dbReference type="NCBI Taxonomy" id="99883"/>
    <lineage>
        <taxon>Eukaryota</taxon>
        <taxon>Metazoa</taxon>
        <taxon>Chordata</taxon>
        <taxon>Craniata</taxon>
        <taxon>Vertebrata</taxon>
        <taxon>Euteleostomi</taxon>
        <taxon>Actinopterygii</taxon>
        <taxon>Neopterygii</taxon>
        <taxon>Teleostei</taxon>
        <taxon>Neoteleostei</taxon>
        <taxon>Acanthomorphata</taxon>
        <taxon>Eupercaria</taxon>
        <taxon>Tetraodontiformes</taxon>
        <taxon>Tetradontoidea</taxon>
        <taxon>Tetraodontidae</taxon>
        <taxon>Tetraodon</taxon>
    </lineage>
</organism>
<keyword evidence="1" id="KW-1133">Transmembrane helix</keyword>
<proteinExistence type="predicted"/>
<gene>
    <name evidence="2" type="ORF">GSTENG00020109001</name>
</gene>
<dbReference type="AlphaFoldDB" id="Q4SDC3"/>
<evidence type="ECO:0000256" key="1">
    <source>
        <dbReference type="SAM" id="Phobius"/>
    </source>
</evidence>
<evidence type="ECO:0000313" key="2">
    <source>
        <dbReference type="EMBL" id="CAG01359.1"/>
    </source>
</evidence>
<protein>
    <submittedName>
        <fullName evidence="2">Chromosome 1 SCAF14640, whole genome shotgun sequence</fullName>
    </submittedName>
</protein>
<name>Q4SDC3_TETNG</name>
<sequence>MARFRGSSHPDTGMKDEMEIVTDAIILLLIEGVAKLSLIGLCLD</sequence>
<accession>Q4SDC3</accession>